<name>A0A6A2XYR9_HIBSY</name>
<feature type="region of interest" description="Disordered" evidence="2">
    <location>
        <begin position="1"/>
        <end position="22"/>
    </location>
</feature>
<evidence type="ECO:0000256" key="2">
    <source>
        <dbReference type="SAM" id="MobiDB-lite"/>
    </source>
</evidence>
<keyword evidence="3" id="KW-0812">Transmembrane</keyword>
<feature type="coiled-coil region" evidence="1">
    <location>
        <begin position="119"/>
        <end position="213"/>
    </location>
</feature>
<evidence type="ECO:0000256" key="3">
    <source>
        <dbReference type="SAM" id="Phobius"/>
    </source>
</evidence>
<organism evidence="4 5">
    <name type="scientific">Hibiscus syriacus</name>
    <name type="common">Rose of Sharon</name>
    <dbReference type="NCBI Taxonomy" id="106335"/>
    <lineage>
        <taxon>Eukaryota</taxon>
        <taxon>Viridiplantae</taxon>
        <taxon>Streptophyta</taxon>
        <taxon>Embryophyta</taxon>
        <taxon>Tracheophyta</taxon>
        <taxon>Spermatophyta</taxon>
        <taxon>Magnoliopsida</taxon>
        <taxon>eudicotyledons</taxon>
        <taxon>Gunneridae</taxon>
        <taxon>Pentapetalae</taxon>
        <taxon>rosids</taxon>
        <taxon>malvids</taxon>
        <taxon>Malvales</taxon>
        <taxon>Malvaceae</taxon>
        <taxon>Malvoideae</taxon>
        <taxon>Hibiscus</taxon>
    </lineage>
</organism>
<protein>
    <submittedName>
        <fullName evidence="4">Phy rapidly regulated 1</fullName>
    </submittedName>
</protein>
<sequence length="286" mass="32888">MANSETINGEMETTEELNDTGEGKISELLNKIEALKSEKLKLIHENKRMKEKMNKLNQEVDHLHSREEEMRQDINDWDEDTSFLESIATRSADLEIEVTRLQHDIITSMHEVGEAKQEVIELKNALEEKASVIERLRSEISDLIKDKVKAEKRGRELETKIELLEVRVKEERGKKNRLQDEMEERINELKKKIEDLEDEVSKTNDKLKRSKQVKRLCEEKVMGLEKKMLAFKDMVDEKTIEAALSGKVKDIGCEDKGLNVPIVAAGMVASVVVVAVVVERCLRKHS</sequence>
<keyword evidence="3" id="KW-0472">Membrane</keyword>
<evidence type="ECO:0000256" key="1">
    <source>
        <dbReference type="SAM" id="Coils"/>
    </source>
</evidence>
<reference evidence="4" key="1">
    <citation type="submission" date="2019-09" db="EMBL/GenBank/DDBJ databases">
        <title>Draft genome information of white flower Hibiscus syriacus.</title>
        <authorList>
            <person name="Kim Y.-M."/>
        </authorList>
    </citation>
    <scope>NUCLEOTIDE SEQUENCE [LARGE SCALE GENOMIC DNA]</scope>
    <source>
        <strain evidence="4">YM2019G1</strain>
    </source>
</reference>
<gene>
    <name evidence="4" type="ORF">F3Y22_tig00111841pilonHSYRG00045</name>
</gene>
<keyword evidence="5" id="KW-1185">Reference proteome</keyword>
<dbReference type="AlphaFoldDB" id="A0A6A2XYR9"/>
<dbReference type="EMBL" id="VEPZ02001445">
    <property type="protein sequence ID" value="KAE8672415.1"/>
    <property type="molecule type" value="Genomic_DNA"/>
</dbReference>
<proteinExistence type="predicted"/>
<feature type="transmembrane region" description="Helical" evidence="3">
    <location>
        <begin position="258"/>
        <end position="278"/>
    </location>
</feature>
<evidence type="ECO:0000313" key="4">
    <source>
        <dbReference type="EMBL" id="KAE8672415.1"/>
    </source>
</evidence>
<keyword evidence="1" id="KW-0175">Coiled coil</keyword>
<keyword evidence="3" id="KW-1133">Transmembrane helix</keyword>
<dbReference type="OrthoDB" id="1939306at2759"/>
<accession>A0A6A2XYR9</accession>
<dbReference type="Proteomes" id="UP000436088">
    <property type="component" value="Unassembled WGS sequence"/>
</dbReference>
<comment type="caution">
    <text evidence="4">The sequence shown here is derived from an EMBL/GenBank/DDBJ whole genome shotgun (WGS) entry which is preliminary data.</text>
</comment>
<dbReference type="Gene3D" id="1.10.287.1490">
    <property type="match status" value="1"/>
</dbReference>
<evidence type="ECO:0000313" key="5">
    <source>
        <dbReference type="Proteomes" id="UP000436088"/>
    </source>
</evidence>